<dbReference type="SFLD" id="SFLDG01067">
    <property type="entry name" value="SPASM/twitch_domain_containing"/>
    <property type="match status" value="1"/>
</dbReference>
<keyword evidence="4" id="KW-0411">Iron-sulfur</keyword>
<dbReference type="RefSeq" id="XP_001302939.1">
    <property type="nucleotide sequence ID" value="XM_001302938.1"/>
</dbReference>
<dbReference type="InterPro" id="IPR023867">
    <property type="entry name" value="Sulphatase_maturase_rSAM"/>
</dbReference>
<evidence type="ECO:0000256" key="1">
    <source>
        <dbReference type="ARBA" id="ARBA00022691"/>
    </source>
</evidence>
<accession>A2FYK5</accession>
<evidence type="ECO:0000256" key="3">
    <source>
        <dbReference type="ARBA" id="ARBA00023004"/>
    </source>
</evidence>
<keyword evidence="2" id="KW-0479">Metal-binding</keyword>
<dbReference type="OrthoDB" id="429626at2759"/>
<keyword evidence="3" id="KW-0408">Iron</keyword>
<evidence type="ECO:0000256" key="4">
    <source>
        <dbReference type="ARBA" id="ARBA00023014"/>
    </source>
</evidence>
<feature type="domain" description="Radical SAM core" evidence="5">
    <location>
        <begin position="6"/>
        <end position="151"/>
    </location>
</feature>
<dbReference type="NCBIfam" id="TIGR04084">
    <property type="entry name" value="rSAM_AF0577"/>
    <property type="match status" value="1"/>
</dbReference>
<reference evidence="6" key="2">
    <citation type="journal article" date="2007" name="Science">
        <title>Draft genome sequence of the sexually transmitted pathogen Trichomonas vaginalis.</title>
        <authorList>
            <person name="Carlton J.M."/>
            <person name="Hirt R.P."/>
            <person name="Silva J.C."/>
            <person name="Delcher A.L."/>
            <person name="Schatz M."/>
            <person name="Zhao Q."/>
            <person name="Wortman J.R."/>
            <person name="Bidwell S.L."/>
            <person name="Alsmark U.C.M."/>
            <person name="Besteiro S."/>
            <person name="Sicheritz-Ponten T."/>
            <person name="Noel C.J."/>
            <person name="Dacks J.B."/>
            <person name="Foster P.G."/>
            <person name="Simillion C."/>
            <person name="Van de Peer Y."/>
            <person name="Miranda-Saavedra D."/>
            <person name="Barton G.J."/>
            <person name="Westrop G.D."/>
            <person name="Mueller S."/>
            <person name="Dessi D."/>
            <person name="Fiori P.L."/>
            <person name="Ren Q."/>
            <person name="Paulsen I."/>
            <person name="Zhang H."/>
            <person name="Bastida-Corcuera F.D."/>
            <person name="Simoes-Barbosa A."/>
            <person name="Brown M.T."/>
            <person name="Hayes R.D."/>
            <person name="Mukherjee M."/>
            <person name="Okumura C.Y."/>
            <person name="Schneider R."/>
            <person name="Smith A.J."/>
            <person name="Vanacova S."/>
            <person name="Villalvazo M."/>
            <person name="Haas B.J."/>
            <person name="Pertea M."/>
            <person name="Feldblyum T.V."/>
            <person name="Utterback T.R."/>
            <person name="Shu C.L."/>
            <person name="Osoegawa K."/>
            <person name="de Jong P.J."/>
            <person name="Hrdy I."/>
            <person name="Horvathova L."/>
            <person name="Zubacova Z."/>
            <person name="Dolezal P."/>
            <person name="Malik S.B."/>
            <person name="Logsdon J.M. Jr."/>
            <person name="Henze K."/>
            <person name="Gupta A."/>
            <person name="Wang C.C."/>
            <person name="Dunne R.L."/>
            <person name="Upcroft J.A."/>
            <person name="Upcroft P."/>
            <person name="White O."/>
            <person name="Salzberg S.L."/>
            <person name="Tang P."/>
            <person name="Chiu C.-H."/>
            <person name="Lee Y.-S."/>
            <person name="Embley T.M."/>
            <person name="Coombs G.H."/>
            <person name="Mottram J.C."/>
            <person name="Tachezy J."/>
            <person name="Fraser-Liggett C.M."/>
            <person name="Johnson P.J."/>
        </authorList>
    </citation>
    <scope>NUCLEOTIDE SEQUENCE [LARGE SCALE GENOMIC DNA]</scope>
    <source>
        <strain evidence="6">G3</strain>
    </source>
</reference>
<sequence>MLWFVTLTQECNLTCKYCGSDENEDIEDIIAIPKNIVYDIKALEKLKQDKDLALCFYGGEPLLRIDRIIEIMKLLPDAKFVLQTNATLLHKLPTENLLKMDTILVSVDGDAHRTNANRGKNTWERSIANARDARDCGFKGDIIARMTVGPGSVIYDDVMFLLNLQHGDKPLFDHVHWQLNVEWDTPPFHEYETYEEGMNFFNWRDERYNPGVTKLVDAYVEALKENRQLGIVPIQGILWSYLTGEKYETVRCSSGWESFNVSTSGDITACPIATEYKSLGDITKIDTPFQVAHIEKVGAPCDTCEVLSECGGRCLYCNQTQWWNEEGLLEVCVTIKHLLNQIKTKILPLAQEKIKSGEIKLDEFHYPPYNNSTEIIP</sequence>
<dbReference type="CDD" id="cd01335">
    <property type="entry name" value="Radical_SAM"/>
    <property type="match status" value="1"/>
</dbReference>
<dbReference type="PANTHER" id="PTHR43273:SF2">
    <property type="entry name" value="RADICAL SAM CORE DOMAIN-CONTAINING PROTEIN"/>
    <property type="match status" value="1"/>
</dbReference>
<organism evidence="6 7">
    <name type="scientific">Trichomonas vaginalis (strain ATCC PRA-98 / G3)</name>
    <dbReference type="NCBI Taxonomy" id="412133"/>
    <lineage>
        <taxon>Eukaryota</taxon>
        <taxon>Metamonada</taxon>
        <taxon>Parabasalia</taxon>
        <taxon>Trichomonadida</taxon>
        <taxon>Trichomonadidae</taxon>
        <taxon>Trichomonas</taxon>
    </lineage>
</organism>
<dbReference type="VEuPathDB" id="TrichDB:TVAGG3_0362990"/>
<reference evidence="6" key="1">
    <citation type="submission" date="2006-10" db="EMBL/GenBank/DDBJ databases">
        <authorList>
            <person name="Amadeo P."/>
            <person name="Zhao Q."/>
            <person name="Wortman J."/>
            <person name="Fraser-Liggett C."/>
            <person name="Carlton J."/>
        </authorList>
    </citation>
    <scope>NUCLEOTIDE SEQUENCE</scope>
    <source>
        <strain evidence="6">G3</strain>
    </source>
</reference>
<dbReference type="InterPro" id="IPR058240">
    <property type="entry name" value="rSAM_sf"/>
</dbReference>
<evidence type="ECO:0000313" key="7">
    <source>
        <dbReference type="Proteomes" id="UP000001542"/>
    </source>
</evidence>
<dbReference type="InterPro" id="IPR013785">
    <property type="entry name" value="Aldolase_TIM"/>
</dbReference>
<dbReference type="VEuPathDB" id="TrichDB:TVAG_300270"/>
<dbReference type="PANTHER" id="PTHR43273">
    <property type="entry name" value="ANAEROBIC SULFATASE-MATURATING ENZYME HOMOLOG ASLB-RELATED"/>
    <property type="match status" value="1"/>
</dbReference>
<dbReference type="GO" id="GO:0051536">
    <property type="term" value="F:iron-sulfur cluster binding"/>
    <property type="evidence" value="ECO:0007669"/>
    <property type="project" value="UniProtKB-KW"/>
</dbReference>
<gene>
    <name evidence="6" type="ORF">TVAG_300270</name>
</gene>
<dbReference type="InParanoid" id="A2FYK5"/>
<dbReference type="Proteomes" id="UP000001542">
    <property type="component" value="Unassembled WGS sequence"/>
</dbReference>
<dbReference type="GO" id="GO:0016491">
    <property type="term" value="F:oxidoreductase activity"/>
    <property type="evidence" value="ECO:0007669"/>
    <property type="project" value="InterPro"/>
</dbReference>
<dbReference type="KEGG" id="tva:4747688"/>
<protein>
    <submittedName>
        <fullName evidence="6">Radical SAM domain containing protein</fullName>
    </submittedName>
</protein>
<dbReference type="Gene3D" id="3.20.20.70">
    <property type="entry name" value="Aldolase class I"/>
    <property type="match status" value="1"/>
</dbReference>
<dbReference type="SFLD" id="SFLDG01104">
    <property type="entry name" value="Uncharacterised_Radical_SAM_Su"/>
    <property type="match status" value="1"/>
</dbReference>
<dbReference type="InterPro" id="IPR023819">
    <property type="entry name" value="Pep-mod_rSAM_AF0577"/>
</dbReference>
<dbReference type="EMBL" id="DS114146">
    <property type="protein sequence ID" value="EAX90009.1"/>
    <property type="molecule type" value="Genomic_DNA"/>
</dbReference>
<keyword evidence="1" id="KW-0949">S-adenosyl-L-methionine</keyword>
<dbReference type="GO" id="GO:0046872">
    <property type="term" value="F:metal ion binding"/>
    <property type="evidence" value="ECO:0007669"/>
    <property type="project" value="UniProtKB-KW"/>
</dbReference>
<name>A2FYK5_TRIV3</name>
<dbReference type="Pfam" id="PF04055">
    <property type="entry name" value="Radical_SAM"/>
    <property type="match status" value="1"/>
</dbReference>
<dbReference type="SMR" id="A2FYK5"/>
<evidence type="ECO:0000256" key="2">
    <source>
        <dbReference type="ARBA" id="ARBA00022723"/>
    </source>
</evidence>
<dbReference type="SFLD" id="SFLDS00029">
    <property type="entry name" value="Radical_SAM"/>
    <property type="match status" value="1"/>
</dbReference>
<dbReference type="SUPFAM" id="SSF102114">
    <property type="entry name" value="Radical SAM enzymes"/>
    <property type="match status" value="1"/>
</dbReference>
<proteinExistence type="predicted"/>
<dbReference type="STRING" id="5722.A2FYK5"/>
<evidence type="ECO:0000259" key="5">
    <source>
        <dbReference type="Pfam" id="PF04055"/>
    </source>
</evidence>
<dbReference type="eggNOG" id="ENOG502QTZU">
    <property type="taxonomic scope" value="Eukaryota"/>
</dbReference>
<dbReference type="InterPro" id="IPR007197">
    <property type="entry name" value="rSAM"/>
</dbReference>
<dbReference type="AlphaFoldDB" id="A2FYK5"/>
<keyword evidence="7" id="KW-1185">Reference proteome</keyword>
<evidence type="ECO:0000313" key="6">
    <source>
        <dbReference type="EMBL" id="EAX90009.1"/>
    </source>
</evidence>